<evidence type="ECO:0000256" key="1">
    <source>
        <dbReference type="ARBA" id="ARBA00022692"/>
    </source>
</evidence>
<gene>
    <name evidence="6" type="ORF">SAMN05444959_1275</name>
</gene>
<dbReference type="SUPFAM" id="SSF103473">
    <property type="entry name" value="MFS general substrate transporter"/>
    <property type="match status" value="1"/>
</dbReference>
<feature type="transmembrane region" description="Helical" evidence="4">
    <location>
        <begin position="249"/>
        <end position="266"/>
    </location>
</feature>
<name>A0A239Q3A6_9RHOB</name>
<sequence>MSIIPSPSDSRPSLLATVRSVWTLLFGIGLLMMANGLQGSLLGVRAEVEEFDAAVIGFIMAGFFAGLLAGSLWTPRAVRVVGHVRVFAAMSAIASVAILLHSLFVNEIAWWAIRFVTGFCYAGIFVVAESWLNERAPQQTRGQVLALYLAVTFAGMGSGQFLLNLASSRAADLFMLVSVLISLAVVPLLLRATALPSQEAARSVSLRRLASASPLGVLGVFIAGIANGTVFGMGAVFARRAGFSVVDTSLFMALLILGAALLQWPIGKLSDLMDRRKVITGVTIAAAIACVLATGISDIGSAHAAALVALTGGLSLSIHSLSLAHTNDYLDAEELVGASSGLVLTLGAGSVLGPIMVGVALALLGPSGFFLWLALCHVALAVFALWRMIRREAMPMSEQGPYVPAPLQGTEIATAVAEEASLGDDKDPS</sequence>
<dbReference type="InterPro" id="IPR011701">
    <property type="entry name" value="MFS"/>
</dbReference>
<dbReference type="CDD" id="cd17477">
    <property type="entry name" value="MFS_YcaD_like"/>
    <property type="match status" value="1"/>
</dbReference>
<feature type="transmembrane region" description="Helical" evidence="4">
    <location>
        <begin position="369"/>
        <end position="389"/>
    </location>
</feature>
<feature type="domain" description="Major facilitator superfamily (MFS) profile" evidence="5">
    <location>
        <begin position="212"/>
        <end position="429"/>
    </location>
</feature>
<accession>A0A239Q3A6</accession>
<evidence type="ECO:0000259" key="5">
    <source>
        <dbReference type="PROSITE" id="PS50850"/>
    </source>
</evidence>
<evidence type="ECO:0000256" key="2">
    <source>
        <dbReference type="ARBA" id="ARBA00022989"/>
    </source>
</evidence>
<dbReference type="PROSITE" id="PS50850">
    <property type="entry name" value="MFS"/>
    <property type="match status" value="1"/>
</dbReference>
<feature type="transmembrane region" description="Helical" evidence="4">
    <location>
        <begin position="111"/>
        <end position="132"/>
    </location>
</feature>
<keyword evidence="2 4" id="KW-1133">Transmembrane helix</keyword>
<feature type="transmembrane region" description="Helical" evidence="4">
    <location>
        <begin position="302"/>
        <end position="323"/>
    </location>
</feature>
<dbReference type="AlphaFoldDB" id="A0A239Q3A6"/>
<dbReference type="PANTHER" id="PTHR23521:SF3">
    <property type="entry name" value="MFS TRANSPORTER"/>
    <property type="match status" value="1"/>
</dbReference>
<feature type="transmembrane region" description="Helical" evidence="4">
    <location>
        <begin position="173"/>
        <end position="194"/>
    </location>
</feature>
<dbReference type="PANTHER" id="PTHR23521">
    <property type="entry name" value="TRANSPORTER MFS SUPERFAMILY"/>
    <property type="match status" value="1"/>
</dbReference>
<evidence type="ECO:0000256" key="3">
    <source>
        <dbReference type="ARBA" id="ARBA00023136"/>
    </source>
</evidence>
<dbReference type="InterPro" id="IPR047200">
    <property type="entry name" value="MFS_YcaD-like"/>
</dbReference>
<keyword evidence="1 4" id="KW-0812">Transmembrane</keyword>
<keyword evidence="3 4" id="KW-0472">Membrane</keyword>
<protein>
    <submittedName>
        <fullName evidence="6">Predicted arabinose efflux permease, MFS family</fullName>
    </submittedName>
</protein>
<feature type="transmembrane region" description="Helical" evidence="4">
    <location>
        <begin position="21"/>
        <end position="41"/>
    </location>
</feature>
<proteinExistence type="predicted"/>
<keyword evidence="7" id="KW-1185">Reference proteome</keyword>
<feature type="transmembrane region" description="Helical" evidence="4">
    <location>
        <begin position="278"/>
        <end position="296"/>
    </location>
</feature>
<feature type="transmembrane region" description="Helical" evidence="4">
    <location>
        <begin position="335"/>
        <end position="363"/>
    </location>
</feature>
<feature type="transmembrane region" description="Helical" evidence="4">
    <location>
        <begin position="86"/>
        <end position="105"/>
    </location>
</feature>
<feature type="transmembrane region" description="Helical" evidence="4">
    <location>
        <begin position="53"/>
        <end position="74"/>
    </location>
</feature>
<dbReference type="GO" id="GO:0005886">
    <property type="term" value="C:plasma membrane"/>
    <property type="evidence" value="ECO:0007669"/>
    <property type="project" value="TreeGrafter"/>
</dbReference>
<dbReference type="EMBL" id="FZQB01000027">
    <property type="protein sequence ID" value="SNT76756.1"/>
    <property type="molecule type" value="Genomic_DNA"/>
</dbReference>
<dbReference type="Gene3D" id="1.20.1250.20">
    <property type="entry name" value="MFS general substrate transporter like domains"/>
    <property type="match status" value="2"/>
</dbReference>
<reference evidence="6 7" key="1">
    <citation type="submission" date="2017-07" db="EMBL/GenBank/DDBJ databases">
        <authorList>
            <person name="Sun Z.S."/>
            <person name="Albrecht U."/>
            <person name="Echele G."/>
            <person name="Lee C.C."/>
        </authorList>
    </citation>
    <scope>NUCLEOTIDE SEQUENCE [LARGE SCALE GENOMIC DNA]</scope>
    <source>
        <strain evidence="6 7">DSM 14827</strain>
    </source>
</reference>
<organism evidence="6 7">
    <name type="scientific">Paracoccus seriniphilus</name>
    <dbReference type="NCBI Taxonomy" id="184748"/>
    <lineage>
        <taxon>Bacteria</taxon>
        <taxon>Pseudomonadati</taxon>
        <taxon>Pseudomonadota</taxon>
        <taxon>Alphaproteobacteria</taxon>
        <taxon>Rhodobacterales</taxon>
        <taxon>Paracoccaceae</taxon>
        <taxon>Paracoccus</taxon>
    </lineage>
</organism>
<dbReference type="Proteomes" id="UP000198307">
    <property type="component" value="Unassembled WGS sequence"/>
</dbReference>
<dbReference type="GO" id="GO:0022857">
    <property type="term" value="F:transmembrane transporter activity"/>
    <property type="evidence" value="ECO:0007669"/>
    <property type="project" value="InterPro"/>
</dbReference>
<dbReference type="InterPro" id="IPR036259">
    <property type="entry name" value="MFS_trans_sf"/>
</dbReference>
<evidence type="ECO:0000313" key="6">
    <source>
        <dbReference type="EMBL" id="SNT76756.1"/>
    </source>
</evidence>
<dbReference type="Pfam" id="PF07690">
    <property type="entry name" value="MFS_1"/>
    <property type="match status" value="1"/>
</dbReference>
<dbReference type="InterPro" id="IPR020846">
    <property type="entry name" value="MFS_dom"/>
</dbReference>
<evidence type="ECO:0000256" key="4">
    <source>
        <dbReference type="SAM" id="Phobius"/>
    </source>
</evidence>
<feature type="transmembrane region" description="Helical" evidence="4">
    <location>
        <begin position="144"/>
        <end position="167"/>
    </location>
</feature>
<evidence type="ECO:0000313" key="7">
    <source>
        <dbReference type="Proteomes" id="UP000198307"/>
    </source>
</evidence>
<feature type="transmembrane region" description="Helical" evidence="4">
    <location>
        <begin position="215"/>
        <end position="237"/>
    </location>
</feature>